<accession>A0A173RGI6</accession>
<gene>
    <name evidence="2" type="ORF">ERS852573_00420</name>
</gene>
<dbReference type="Proteomes" id="UP000095597">
    <property type="component" value="Unassembled WGS sequence"/>
</dbReference>
<organism evidence="2 3">
    <name type="scientific">Dorea longicatena</name>
    <dbReference type="NCBI Taxonomy" id="88431"/>
    <lineage>
        <taxon>Bacteria</taxon>
        <taxon>Bacillati</taxon>
        <taxon>Bacillota</taxon>
        <taxon>Clostridia</taxon>
        <taxon>Lachnospirales</taxon>
        <taxon>Lachnospiraceae</taxon>
        <taxon>Dorea</taxon>
    </lineage>
</organism>
<dbReference type="RefSeq" id="WP_055213469.1">
    <property type="nucleotide sequence ID" value="NZ_CYXO01000002.1"/>
</dbReference>
<evidence type="ECO:0000313" key="2">
    <source>
        <dbReference type="EMBL" id="CUM76398.1"/>
    </source>
</evidence>
<protein>
    <submittedName>
        <fullName evidence="2">Uncharacterized protein</fullName>
    </submittedName>
</protein>
<feature type="region of interest" description="Disordered" evidence="1">
    <location>
        <begin position="1"/>
        <end position="33"/>
    </location>
</feature>
<dbReference type="EMBL" id="CYXO01000002">
    <property type="protein sequence ID" value="CUM76398.1"/>
    <property type="molecule type" value="Genomic_DNA"/>
</dbReference>
<dbReference type="Gene3D" id="3.80.10.10">
    <property type="entry name" value="Ribonuclease Inhibitor"/>
    <property type="match status" value="1"/>
</dbReference>
<name>A0A173RGI6_9FIRM</name>
<evidence type="ECO:0000256" key="1">
    <source>
        <dbReference type="SAM" id="MobiDB-lite"/>
    </source>
</evidence>
<dbReference type="AlphaFoldDB" id="A0A173RGI6"/>
<reference evidence="2 3" key="1">
    <citation type="submission" date="2015-09" db="EMBL/GenBank/DDBJ databases">
        <authorList>
            <consortium name="Pathogen Informatics"/>
        </authorList>
    </citation>
    <scope>NUCLEOTIDE SEQUENCE [LARGE SCALE GENOMIC DNA]</scope>
    <source>
        <strain evidence="2 3">2789STDY5834961</strain>
    </source>
</reference>
<dbReference type="InterPro" id="IPR032675">
    <property type="entry name" value="LRR_dom_sf"/>
</dbReference>
<proteinExistence type="predicted"/>
<evidence type="ECO:0000313" key="3">
    <source>
        <dbReference type="Proteomes" id="UP000095597"/>
    </source>
</evidence>
<dbReference type="OrthoDB" id="2068263at2"/>
<feature type="compositionally biased region" description="Polar residues" evidence="1">
    <location>
        <begin position="1"/>
        <end position="13"/>
    </location>
</feature>
<sequence>MDSAKTETITQETVTDKSVPESITGKITEEPAGEPMTEDLLNLEGFKVNSEGVIEGYENLDLILCDGMIIFPADERCSGIGEHALDGISDAVEVYIPANITFVAPGVLEKIGGLMYIEVAPDNPVYESRDGMLYNKGGELISRPNGR</sequence>